<organism evidence="8 9">
    <name type="scientific">candidate division TA06 bacterium</name>
    <dbReference type="NCBI Taxonomy" id="2250710"/>
    <lineage>
        <taxon>Bacteria</taxon>
        <taxon>Bacteria division TA06</taxon>
    </lineage>
</organism>
<keyword evidence="3" id="KW-0597">Phosphoprotein</keyword>
<dbReference type="InterPro" id="IPR004358">
    <property type="entry name" value="Sig_transdc_His_kin-like_C"/>
</dbReference>
<dbReference type="Proteomes" id="UP000271125">
    <property type="component" value="Unassembled WGS sequence"/>
</dbReference>
<dbReference type="InterPro" id="IPR050351">
    <property type="entry name" value="BphY/WalK/GraS-like"/>
</dbReference>
<proteinExistence type="predicted"/>
<evidence type="ECO:0000256" key="5">
    <source>
        <dbReference type="ARBA" id="ARBA00022777"/>
    </source>
</evidence>
<dbReference type="CDD" id="cd00075">
    <property type="entry name" value="HATPase"/>
    <property type="match status" value="1"/>
</dbReference>
<dbReference type="PRINTS" id="PR00344">
    <property type="entry name" value="BCTRLSENSOR"/>
</dbReference>
<reference evidence="8 9" key="1">
    <citation type="submission" date="2018-06" db="EMBL/GenBank/DDBJ databases">
        <title>Extensive metabolic versatility and redundancy in microbially diverse, dynamic hydrothermal sediments.</title>
        <authorList>
            <person name="Dombrowski N."/>
            <person name="Teske A."/>
            <person name="Baker B.J."/>
        </authorList>
    </citation>
    <scope>NUCLEOTIDE SEQUENCE [LARGE SCALE GENOMIC DNA]</scope>
    <source>
        <strain evidence="8">B10_G13</strain>
    </source>
</reference>
<evidence type="ECO:0000256" key="6">
    <source>
        <dbReference type="ARBA" id="ARBA00023012"/>
    </source>
</evidence>
<dbReference type="EC" id="2.7.13.3" evidence="2"/>
<feature type="domain" description="Histidine kinase" evidence="7">
    <location>
        <begin position="34"/>
        <end position="232"/>
    </location>
</feature>
<evidence type="ECO:0000259" key="7">
    <source>
        <dbReference type="PROSITE" id="PS50109"/>
    </source>
</evidence>
<dbReference type="SMART" id="SM00387">
    <property type="entry name" value="HATPase_c"/>
    <property type="match status" value="1"/>
</dbReference>
<dbReference type="EMBL" id="QNBD01000252">
    <property type="protein sequence ID" value="RKX68654.1"/>
    <property type="molecule type" value="Genomic_DNA"/>
</dbReference>
<evidence type="ECO:0000256" key="1">
    <source>
        <dbReference type="ARBA" id="ARBA00000085"/>
    </source>
</evidence>
<dbReference type="InterPro" id="IPR003594">
    <property type="entry name" value="HATPase_dom"/>
</dbReference>
<keyword evidence="6" id="KW-0902">Two-component regulatory system</keyword>
<dbReference type="InterPro" id="IPR036890">
    <property type="entry name" value="HATPase_C_sf"/>
</dbReference>
<comment type="caution">
    <text evidence="8">The sequence shown here is derived from an EMBL/GenBank/DDBJ whole genome shotgun (WGS) entry which is preliminary data.</text>
</comment>
<evidence type="ECO:0000256" key="2">
    <source>
        <dbReference type="ARBA" id="ARBA00012438"/>
    </source>
</evidence>
<dbReference type="GO" id="GO:0000155">
    <property type="term" value="F:phosphorelay sensor kinase activity"/>
    <property type="evidence" value="ECO:0007669"/>
    <property type="project" value="InterPro"/>
</dbReference>
<keyword evidence="4" id="KW-0808">Transferase</keyword>
<comment type="catalytic activity">
    <reaction evidence="1">
        <text>ATP + protein L-histidine = ADP + protein N-phospho-L-histidine.</text>
        <dbReference type="EC" id="2.7.13.3"/>
    </reaction>
</comment>
<dbReference type="PROSITE" id="PS50109">
    <property type="entry name" value="HIS_KIN"/>
    <property type="match status" value="1"/>
</dbReference>
<dbReference type="Pfam" id="PF02518">
    <property type="entry name" value="HATPase_c"/>
    <property type="match status" value="1"/>
</dbReference>
<evidence type="ECO:0000256" key="3">
    <source>
        <dbReference type="ARBA" id="ARBA00022553"/>
    </source>
</evidence>
<dbReference type="PANTHER" id="PTHR45453:SF1">
    <property type="entry name" value="PHOSPHATE REGULON SENSOR PROTEIN PHOR"/>
    <property type="match status" value="1"/>
</dbReference>
<dbReference type="Gene3D" id="3.30.565.10">
    <property type="entry name" value="Histidine kinase-like ATPase, C-terminal domain"/>
    <property type="match status" value="1"/>
</dbReference>
<dbReference type="PANTHER" id="PTHR45453">
    <property type="entry name" value="PHOSPHATE REGULON SENSOR PROTEIN PHOR"/>
    <property type="match status" value="1"/>
</dbReference>
<dbReference type="SUPFAM" id="SSF47384">
    <property type="entry name" value="Homodimeric domain of signal transducing histidine kinase"/>
    <property type="match status" value="1"/>
</dbReference>
<dbReference type="SUPFAM" id="SSF55874">
    <property type="entry name" value="ATPase domain of HSP90 chaperone/DNA topoisomerase II/histidine kinase"/>
    <property type="match status" value="1"/>
</dbReference>
<sequence>MKEKEKDLASTINIREVCAECERLNRHLKWVVSFVSHELSSSLGTVVMNISALADTEVAKRLDKDKQQRMMLGALSSLNLMQDMVRNYLASTKVKDGQLSFNPTKINLDKDIISKIVKRLMPALKMKSMEFICEHCRDLEVVCDKSLIHIAIKNLINNAIKYGSINTTIHSSLRKWHKGFEFTITNEGIGIPEDKLEAVFDEFARFDPIGIGGTGLGLYLVRKIATMHNGNIKANAGYILNDKFITYEMARKNPDQYTVDLNEERIRKFATFVLRIPGWTPAKSGLKAKKED</sequence>
<dbReference type="InterPro" id="IPR005467">
    <property type="entry name" value="His_kinase_dom"/>
</dbReference>
<dbReference type="GO" id="GO:0005886">
    <property type="term" value="C:plasma membrane"/>
    <property type="evidence" value="ECO:0007669"/>
    <property type="project" value="TreeGrafter"/>
</dbReference>
<accession>A0A660SCZ2</accession>
<dbReference type="Gene3D" id="1.10.287.130">
    <property type="match status" value="1"/>
</dbReference>
<gene>
    <name evidence="8" type="ORF">DRP43_05300</name>
</gene>
<evidence type="ECO:0000313" key="9">
    <source>
        <dbReference type="Proteomes" id="UP000271125"/>
    </source>
</evidence>
<dbReference type="InterPro" id="IPR036097">
    <property type="entry name" value="HisK_dim/P_sf"/>
</dbReference>
<evidence type="ECO:0000313" key="8">
    <source>
        <dbReference type="EMBL" id="RKX68654.1"/>
    </source>
</evidence>
<evidence type="ECO:0000256" key="4">
    <source>
        <dbReference type="ARBA" id="ARBA00022679"/>
    </source>
</evidence>
<dbReference type="GO" id="GO:0004721">
    <property type="term" value="F:phosphoprotein phosphatase activity"/>
    <property type="evidence" value="ECO:0007669"/>
    <property type="project" value="TreeGrafter"/>
</dbReference>
<dbReference type="AlphaFoldDB" id="A0A660SCZ2"/>
<protein>
    <recommendedName>
        <fullName evidence="2">histidine kinase</fullName>
        <ecNumber evidence="2">2.7.13.3</ecNumber>
    </recommendedName>
</protein>
<dbReference type="GO" id="GO:0016036">
    <property type="term" value="P:cellular response to phosphate starvation"/>
    <property type="evidence" value="ECO:0007669"/>
    <property type="project" value="TreeGrafter"/>
</dbReference>
<keyword evidence="5" id="KW-0418">Kinase</keyword>
<name>A0A660SCZ2_UNCT6</name>